<dbReference type="SMART" id="SM00387">
    <property type="entry name" value="HATPase_c"/>
    <property type="match status" value="1"/>
</dbReference>
<dbReference type="InterPro" id="IPR005467">
    <property type="entry name" value="His_kinase_dom"/>
</dbReference>
<dbReference type="EC" id="2.7.13.3" evidence="2"/>
<dbReference type="Proteomes" id="UP000245657">
    <property type="component" value="Unassembled WGS sequence"/>
</dbReference>
<evidence type="ECO:0000313" key="10">
    <source>
        <dbReference type="Proteomes" id="UP000245657"/>
    </source>
</evidence>
<gene>
    <name evidence="9" type="ORF">DK846_05610</name>
</gene>
<evidence type="ECO:0000313" key="9">
    <source>
        <dbReference type="EMBL" id="PWR73059.1"/>
    </source>
</evidence>
<keyword evidence="6" id="KW-0175">Coiled coil</keyword>
<accession>A0A2V2N006</accession>
<comment type="catalytic activity">
    <reaction evidence="1">
        <text>ATP + protein L-histidine = ADP + protein N-phospho-L-histidine.</text>
        <dbReference type="EC" id="2.7.13.3"/>
    </reaction>
</comment>
<proteinExistence type="predicted"/>
<dbReference type="GO" id="GO:0000156">
    <property type="term" value="F:phosphorelay response regulator activity"/>
    <property type="evidence" value="ECO:0007669"/>
    <property type="project" value="TreeGrafter"/>
</dbReference>
<dbReference type="GeneID" id="97550005"/>
<dbReference type="Pfam" id="PF02518">
    <property type="entry name" value="HATPase_c"/>
    <property type="match status" value="1"/>
</dbReference>
<dbReference type="GO" id="GO:0030295">
    <property type="term" value="F:protein kinase activator activity"/>
    <property type="evidence" value="ECO:0007669"/>
    <property type="project" value="TreeGrafter"/>
</dbReference>
<dbReference type="InterPro" id="IPR036890">
    <property type="entry name" value="HATPase_C_sf"/>
</dbReference>
<dbReference type="SUPFAM" id="SSF55785">
    <property type="entry name" value="PYP-like sensor domain (PAS domain)"/>
    <property type="match status" value="1"/>
</dbReference>
<keyword evidence="5" id="KW-0418">Kinase</keyword>
<dbReference type="RefSeq" id="WP_109967960.1">
    <property type="nucleotide sequence ID" value="NZ_CP176093.1"/>
</dbReference>
<dbReference type="PROSITE" id="PS50109">
    <property type="entry name" value="HIS_KIN"/>
    <property type="match status" value="1"/>
</dbReference>
<feature type="coiled-coil region" evidence="6">
    <location>
        <begin position="147"/>
        <end position="178"/>
    </location>
</feature>
<keyword evidence="4" id="KW-0808">Transferase</keyword>
<organism evidence="9 10">
    <name type="scientific">Methanospirillum lacunae</name>
    <dbReference type="NCBI Taxonomy" id="668570"/>
    <lineage>
        <taxon>Archaea</taxon>
        <taxon>Methanobacteriati</taxon>
        <taxon>Methanobacteriota</taxon>
        <taxon>Stenosarchaea group</taxon>
        <taxon>Methanomicrobia</taxon>
        <taxon>Methanomicrobiales</taxon>
        <taxon>Methanospirillaceae</taxon>
        <taxon>Methanospirillum</taxon>
    </lineage>
</organism>
<feature type="domain" description="HAMP" evidence="8">
    <location>
        <begin position="112"/>
        <end position="166"/>
    </location>
</feature>
<dbReference type="InterPro" id="IPR050351">
    <property type="entry name" value="BphY/WalK/GraS-like"/>
</dbReference>
<keyword evidence="3" id="KW-0597">Phosphoprotein</keyword>
<dbReference type="GO" id="GO:0007234">
    <property type="term" value="P:osmosensory signaling via phosphorelay pathway"/>
    <property type="evidence" value="ECO:0007669"/>
    <property type="project" value="TreeGrafter"/>
</dbReference>
<dbReference type="PANTHER" id="PTHR42878">
    <property type="entry name" value="TWO-COMPONENT HISTIDINE KINASE"/>
    <property type="match status" value="1"/>
</dbReference>
<dbReference type="GO" id="GO:0004673">
    <property type="term" value="F:protein histidine kinase activity"/>
    <property type="evidence" value="ECO:0007669"/>
    <property type="project" value="UniProtKB-EC"/>
</dbReference>
<comment type="caution">
    <text evidence="9">The sequence shown here is derived from an EMBL/GenBank/DDBJ whole genome shotgun (WGS) entry which is preliminary data.</text>
</comment>
<dbReference type="Gene3D" id="3.30.565.10">
    <property type="entry name" value="Histidine kinase-like ATPase, C-terminal domain"/>
    <property type="match status" value="1"/>
</dbReference>
<dbReference type="OrthoDB" id="8127at2157"/>
<dbReference type="InterPro" id="IPR003594">
    <property type="entry name" value="HATPase_dom"/>
</dbReference>
<evidence type="ECO:0000256" key="4">
    <source>
        <dbReference type="ARBA" id="ARBA00022679"/>
    </source>
</evidence>
<dbReference type="EMBL" id="QGMY01000004">
    <property type="protein sequence ID" value="PWR73059.1"/>
    <property type="molecule type" value="Genomic_DNA"/>
</dbReference>
<reference evidence="9 10" key="1">
    <citation type="submission" date="2018-05" db="EMBL/GenBank/DDBJ databases">
        <title>Draft genome of Methanospirillum lacunae Ki8-1.</title>
        <authorList>
            <person name="Dueholm M.S."/>
            <person name="Nielsen P.H."/>
            <person name="Bakmann L.F."/>
            <person name="Otzen D.E."/>
        </authorList>
    </citation>
    <scope>NUCLEOTIDE SEQUENCE [LARGE SCALE GENOMIC DNA]</scope>
    <source>
        <strain evidence="9 10">Ki8-1</strain>
    </source>
</reference>
<dbReference type="PROSITE" id="PS50885">
    <property type="entry name" value="HAMP"/>
    <property type="match status" value="1"/>
</dbReference>
<name>A0A2V2N006_9EURY</name>
<dbReference type="GO" id="GO:0016020">
    <property type="term" value="C:membrane"/>
    <property type="evidence" value="ECO:0007669"/>
    <property type="project" value="InterPro"/>
</dbReference>
<evidence type="ECO:0000256" key="5">
    <source>
        <dbReference type="ARBA" id="ARBA00022777"/>
    </source>
</evidence>
<protein>
    <recommendedName>
        <fullName evidence="2">histidine kinase</fullName>
        <ecNumber evidence="2">2.7.13.3</ecNumber>
    </recommendedName>
</protein>
<dbReference type="SUPFAM" id="SSF55874">
    <property type="entry name" value="ATPase domain of HSP90 chaperone/DNA topoisomerase II/histidine kinase"/>
    <property type="match status" value="1"/>
</dbReference>
<evidence type="ECO:0000256" key="6">
    <source>
        <dbReference type="SAM" id="Coils"/>
    </source>
</evidence>
<dbReference type="InterPro" id="IPR035965">
    <property type="entry name" value="PAS-like_dom_sf"/>
</dbReference>
<feature type="domain" description="Histidine kinase" evidence="7">
    <location>
        <begin position="313"/>
        <end position="509"/>
    </location>
</feature>
<evidence type="ECO:0000259" key="7">
    <source>
        <dbReference type="PROSITE" id="PS50109"/>
    </source>
</evidence>
<evidence type="ECO:0000259" key="8">
    <source>
        <dbReference type="PROSITE" id="PS50885"/>
    </source>
</evidence>
<keyword evidence="10" id="KW-1185">Reference proteome</keyword>
<sequence length="517" mass="58499">MTEGIKSSSILASLDILITNPDLTRDDLVNFREELKEYLESKTSTRVLSEIKNQLINGKSQFDSDFLSDTDLKDFLAIIEMISSFQNFLQQLSAGNLNESYPYKGYTAGLIKSLQSNLRHLSWHASEIADGVLIHKIDFMGDFSGSFNQMVESINVARQQLMKQEEELRRAYDIVKENYNKFKTILEEIPDPIIWVQNIDGKIIGKNKLFEKTFGDIQDIGAPSISWADTICANQKDADVLKKVILHGDMLCGYEILLVSKTQSMFYGSVVTSSLLLNDTSTSLFIIHDIDGIKRTKESLSQVLKKLSLLNRITKHDILNKVTAILLLAELIRDQVHDPHIRSLAEDVLKSGKDIENLIEFTGQYQELGIYDPVWQNLGDVVAQDSIQNMVTGIVLSHPKERLEIYADRMFEKVIYNLVENSIRHGKTVTYIDFSFSIQDENLVLVYSDNGIGIANDEKSDVFIQGYGKNTGMGLFFIKDILSITNISIRECGIYGKGVRFEICIPQGVYRRNGLTE</sequence>
<dbReference type="Gene3D" id="3.30.450.20">
    <property type="entry name" value="PAS domain"/>
    <property type="match status" value="1"/>
</dbReference>
<evidence type="ECO:0000256" key="3">
    <source>
        <dbReference type="ARBA" id="ARBA00022553"/>
    </source>
</evidence>
<dbReference type="PANTHER" id="PTHR42878:SF14">
    <property type="entry name" value="OSMOLARITY TWO-COMPONENT SYSTEM PROTEIN SSK1"/>
    <property type="match status" value="1"/>
</dbReference>
<dbReference type="InterPro" id="IPR003660">
    <property type="entry name" value="HAMP_dom"/>
</dbReference>
<dbReference type="AlphaFoldDB" id="A0A2V2N006"/>
<evidence type="ECO:0000256" key="2">
    <source>
        <dbReference type="ARBA" id="ARBA00012438"/>
    </source>
</evidence>
<evidence type="ECO:0000256" key="1">
    <source>
        <dbReference type="ARBA" id="ARBA00000085"/>
    </source>
</evidence>